<keyword evidence="6" id="KW-1185">Reference proteome</keyword>
<evidence type="ECO:0000256" key="1">
    <source>
        <dbReference type="ARBA" id="ARBA00007611"/>
    </source>
</evidence>
<sequence length="104" mass="11671">MSDHEARIEASSFSFANTKYVFIQYDIALIFIFIEPCDKNEEYTSCGSACHKTCDHVKNGVTVIPCNKKCFAGCVCKNGYVRKGKECVLESECSSNIKEIKPQQ</sequence>
<dbReference type="InterPro" id="IPR051368">
    <property type="entry name" value="SerProtInhib-TIL_Domain"/>
</dbReference>
<dbReference type="InterPro" id="IPR002919">
    <property type="entry name" value="TIL_dom"/>
</dbReference>
<feature type="domain" description="TIL" evidence="4">
    <location>
        <begin position="37"/>
        <end position="93"/>
    </location>
</feature>
<dbReference type="SUPFAM" id="SSF57567">
    <property type="entry name" value="Serine protease inhibitors"/>
    <property type="match status" value="1"/>
</dbReference>
<keyword evidence="2" id="KW-0646">Protease inhibitor</keyword>
<keyword evidence="3" id="KW-1015">Disulfide bond</keyword>
<gene>
    <name evidence="5" type="ORF">B4U80_08949</name>
</gene>
<protein>
    <recommendedName>
        <fullName evidence="4">TIL domain-containing protein</fullName>
    </recommendedName>
</protein>
<evidence type="ECO:0000256" key="2">
    <source>
        <dbReference type="ARBA" id="ARBA00022690"/>
    </source>
</evidence>
<dbReference type="PANTHER" id="PTHR23259:SF70">
    <property type="entry name" value="ACCESSORY GLAND PROTEIN ACP62F-RELATED"/>
    <property type="match status" value="1"/>
</dbReference>
<evidence type="ECO:0000256" key="3">
    <source>
        <dbReference type="ARBA" id="ARBA00023157"/>
    </source>
</evidence>
<dbReference type="EMBL" id="NCKV01014105">
    <property type="protein sequence ID" value="RWS21016.1"/>
    <property type="molecule type" value="Genomic_DNA"/>
</dbReference>
<dbReference type="PANTHER" id="PTHR23259">
    <property type="entry name" value="RIDDLE"/>
    <property type="match status" value="1"/>
</dbReference>
<dbReference type="GO" id="GO:0030414">
    <property type="term" value="F:peptidase inhibitor activity"/>
    <property type="evidence" value="ECO:0007669"/>
    <property type="project" value="UniProtKB-KW"/>
</dbReference>
<dbReference type="Pfam" id="PF01826">
    <property type="entry name" value="TIL"/>
    <property type="match status" value="1"/>
</dbReference>
<dbReference type="InterPro" id="IPR036084">
    <property type="entry name" value="Ser_inhib-like_sf"/>
</dbReference>
<evidence type="ECO:0000259" key="4">
    <source>
        <dbReference type="Pfam" id="PF01826"/>
    </source>
</evidence>
<evidence type="ECO:0000313" key="6">
    <source>
        <dbReference type="Proteomes" id="UP000288716"/>
    </source>
</evidence>
<organism evidence="5 6">
    <name type="scientific">Leptotrombidium deliense</name>
    <dbReference type="NCBI Taxonomy" id="299467"/>
    <lineage>
        <taxon>Eukaryota</taxon>
        <taxon>Metazoa</taxon>
        <taxon>Ecdysozoa</taxon>
        <taxon>Arthropoda</taxon>
        <taxon>Chelicerata</taxon>
        <taxon>Arachnida</taxon>
        <taxon>Acari</taxon>
        <taxon>Acariformes</taxon>
        <taxon>Trombidiformes</taxon>
        <taxon>Prostigmata</taxon>
        <taxon>Anystina</taxon>
        <taxon>Parasitengona</taxon>
        <taxon>Trombiculoidea</taxon>
        <taxon>Trombiculidae</taxon>
        <taxon>Leptotrombidium</taxon>
    </lineage>
</organism>
<dbReference type="Proteomes" id="UP000288716">
    <property type="component" value="Unassembled WGS sequence"/>
</dbReference>
<dbReference type="VEuPathDB" id="VectorBase:LDEU011024"/>
<name>A0A443S0I0_9ACAR</name>
<dbReference type="AlphaFoldDB" id="A0A443S0I0"/>
<reference evidence="5 6" key="1">
    <citation type="journal article" date="2018" name="Gigascience">
        <title>Genomes of trombidid mites reveal novel predicted allergens and laterally-transferred genes associated with secondary metabolism.</title>
        <authorList>
            <person name="Dong X."/>
            <person name="Chaisiri K."/>
            <person name="Xia D."/>
            <person name="Armstrong S.D."/>
            <person name="Fang Y."/>
            <person name="Donnelly M.J."/>
            <person name="Kadowaki T."/>
            <person name="McGarry J.W."/>
            <person name="Darby A.C."/>
            <person name="Makepeace B.L."/>
        </authorList>
    </citation>
    <scope>NUCLEOTIDE SEQUENCE [LARGE SCALE GENOMIC DNA]</scope>
    <source>
        <strain evidence="5">UoL-UT</strain>
    </source>
</reference>
<dbReference type="OrthoDB" id="6434172at2759"/>
<comment type="caution">
    <text evidence="5">The sequence shown here is derived from an EMBL/GenBank/DDBJ whole genome shotgun (WGS) entry which is preliminary data.</text>
</comment>
<dbReference type="CDD" id="cd19941">
    <property type="entry name" value="TIL"/>
    <property type="match status" value="1"/>
</dbReference>
<evidence type="ECO:0000313" key="5">
    <source>
        <dbReference type="EMBL" id="RWS21016.1"/>
    </source>
</evidence>
<dbReference type="STRING" id="299467.A0A443S0I0"/>
<proteinExistence type="inferred from homology"/>
<comment type="similarity">
    <text evidence="1">Belongs to the serine protease inhibitor-like (TIL domain-containing) family.</text>
</comment>
<dbReference type="FunFam" id="2.10.25.10:FF:000055">
    <property type="entry name" value="alpha-tectorin isoform X1"/>
    <property type="match status" value="1"/>
</dbReference>
<dbReference type="Gene3D" id="2.10.25.10">
    <property type="entry name" value="Laminin"/>
    <property type="match status" value="1"/>
</dbReference>
<accession>A0A443S0I0</accession>